<proteinExistence type="predicted"/>
<dbReference type="Gene3D" id="3.60.10.10">
    <property type="entry name" value="Endonuclease/exonuclease/phosphatase"/>
    <property type="match status" value="1"/>
</dbReference>
<keyword evidence="3" id="KW-1185">Reference proteome</keyword>
<dbReference type="EMBL" id="JARBHB010000002">
    <property type="protein sequence ID" value="KAJ8894300.1"/>
    <property type="molecule type" value="Genomic_DNA"/>
</dbReference>
<dbReference type="Pfam" id="PF14529">
    <property type="entry name" value="Exo_endo_phos_2"/>
    <property type="match status" value="1"/>
</dbReference>
<organism evidence="2 3">
    <name type="scientific">Dryococelus australis</name>
    <dbReference type="NCBI Taxonomy" id="614101"/>
    <lineage>
        <taxon>Eukaryota</taxon>
        <taxon>Metazoa</taxon>
        <taxon>Ecdysozoa</taxon>
        <taxon>Arthropoda</taxon>
        <taxon>Hexapoda</taxon>
        <taxon>Insecta</taxon>
        <taxon>Pterygota</taxon>
        <taxon>Neoptera</taxon>
        <taxon>Polyneoptera</taxon>
        <taxon>Phasmatodea</taxon>
        <taxon>Verophasmatodea</taxon>
        <taxon>Anareolatae</taxon>
        <taxon>Phasmatidae</taxon>
        <taxon>Eurycanthinae</taxon>
        <taxon>Dryococelus</taxon>
    </lineage>
</organism>
<comment type="caution">
    <text evidence="2">The sequence shown here is derived from an EMBL/GenBank/DDBJ whole genome shotgun (WGS) entry which is preliminary data.</text>
</comment>
<evidence type="ECO:0000313" key="2">
    <source>
        <dbReference type="EMBL" id="KAJ8894300.1"/>
    </source>
</evidence>
<dbReference type="InterPro" id="IPR036691">
    <property type="entry name" value="Endo/exonu/phosph_ase_sf"/>
</dbReference>
<gene>
    <name evidence="2" type="ORF">PR048_006915</name>
</gene>
<evidence type="ECO:0000313" key="3">
    <source>
        <dbReference type="Proteomes" id="UP001159363"/>
    </source>
</evidence>
<sequence length="313" mass="35176">MPLFSLWWNPFFSSGSCDGCWCRPYFYHCMSDVCLSLNACSVLARGSDLSHLLHTKRTSLVALSETWLHPGHLFSMPGYTCHRAVCVDAPHGDMAILVHCSLHHHRRTLPPLASLESIANHITGRHPAFTFVAVYLPSHHVLVLSGDFKCCHIDWHCTVSDFRGCALEQFVVSEILRIWAHHCPMHILAHSDHHPSVLDFFITSGGVYFSSVATWTSLDSDHLPVHTLLNWHLCHRLLDAQMDLASAPCTPMELDVAVQLFVETVLSAAEEAILARTVPYCGILFLQSLCCLVRAYDRPHGRWQQRGTADILH</sequence>
<accession>A0ABQ9IC91</accession>
<dbReference type="InterPro" id="IPR005135">
    <property type="entry name" value="Endo/exonuclease/phosphatase"/>
</dbReference>
<evidence type="ECO:0000259" key="1">
    <source>
        <dbReference type="Pfam" id="PF14529"/>
    </source>
</evidence>
<dbReference type="Proteomes" id="UP001159363">
    <property type="component" value="Chromosome 2"/>
</dbReference>
<reference evidence="2 3" key="1">
    <citation type="submission" date="2023-02" db="EMBL/GenBank/DDBJ databases">
        <title>LHISI_Scaffold_Assembly.</title>
        <authorList>
            <person name="Stuart O.P."/>
            <person name="Cleave R."/>
            <person name="Magrath M.J.L."/>
            <person name="Mikheyev A.S."/>
        </authorList>
    </citation>
    <scope>NUCLEOTIDE SEQUENCE [LARGE SCALE GENOMIC DNA]</scope>
    <source>
        <strain evidence="2">Daus_M_001</strain>
        <tissue evidence="2">Leg muscle</tissue>
    </source>
</reference>
<feature type="domain" description="Endonuclease/exonuclease/phosphatase" evidence="1">
    <location>
        <begin position="141"/>
        <end position="225"/>
    </location>
</feature>
<name>A0ABQ9IC91_9NEOP</name>
<protein>
    <recommendedName>
        <fullName evidence="1">Endonuclease/exonuclease/phosphatase domain-containing protein</fullName>
    </recommendedName>
</protein>
<dbReference type="SUPFAM" id="SSF56219">
    <property type="entry name" value="DNase I-like"/>
    <property type="match status" value="1"/>
</dbReference>